<gene>
    <name evidence="2" type="ORF">FD755_006582</name>
</gene>
<feature type="non-terminal residue" evidence="2">
    <location>
        <position position="1"/>
    </location>
</feature>
<dbReference type="AlphaFoldDB" id="A0A5J5MXB4"/>
<reference evidence="2 3" key="1">
    <citation type="submission" date="2019-06" db="EMBL/GenBank/DDBJ databases">
        <title>Discovery of a novel chromosome fission-fusion reversal in muntjac.</title>
        <authorList>
            <person name="Mudd A.B."/>
            <person name="Bredeson J.V."/>
            <person name="Baum R."/>
            <person name="Hockemeyer D."/>
            <person name="Rokhsar D.S."/>
        </authorList>
    </citation>
    <scope>NUCLEOTIDE SEQUENCE [LARGE SCALE GENOMIC DNA]</scope>
    <source>
        <strain evidence="2">UCam_UCB_Mr</strain>
        <tissue evidence="2">Fibroblast cell line</tissue>
    </source>
</reference>
<accession>A0A5J5MXB4</accession>
<protein>
    <submittedName>
        <fullName evidence="2">Uncharacterized protein</fullName>
    </submittedName>
</protein>
<feature type="compositionally biased region" description="Gly residues" evidence="1">
    <location>
        <begin position="38"/>
        <end position="49"/>
    </location>
</feature>
<sequence length="59" mass="5466">SGCGCGYGCGSGCGCGSGWGCGCDCCGYCCGAGGPGRPAGTGPQSGSGSWGHRRAEGRP</sequence>
<comment type="caution">
    <text evidence="2">The sequence shown here is derived from an EMBL/GenBank/DDBJ whole genome shotgun (WGS) entry which is preliminary data.</text>
</comment>
<dbReference type="EMBL" id="VCEB01000002">
    <property type="protein sequence ID" value="KAB0384665.1"/>
    <property type="molecule type" value="Genomic_DNA"/>
</dbReference>
<feature type="region of interest" description="Disordered" evidence="1">
    <location>
        <begin position="38"/>
        <end position="59"/>
    </location>
</feature>
<organism evidence="2 3">
    <name type="scientific">Muntiacus reevesi</name>
    <name type="common">Reeves' muntjac</name>
    <name type="synonym">Cervus reevesi</name>
    <dbReference type="NCBI Taxonomy" id="9886"/>
    <lineage>
        <taxon>Eukaryota</taxon>
        <taxon>Metazoa</taxon>
        <taxon>Chordata</taxon>
        <taxon>Craniata</taxon>
        <taxon>Vertebrata</taxon>
        <taxon>Euteleostomi</taxon>
        <taxon>Mammalia</taxon>
        <taxon>Eutheria</taxon>
        <taxon>Laurasiatheria</taxon>
        <taxon>Artiodactyla</taxon>
        <taxon>Ruminantia</taxon>
        <taxon>Pecora</taxon>
        <taxon>Cervidae</taxon>
        <taxon>Muntiacinae</taxon>
        <taxon>Muntiacus</taxon>
    </lineage>
</organism>
<evidence type="ECO:0000313" key="3">
    <source>
        <dbReference type="Proteomes" id="UP000326062"/>
    </source>
</evidence>
<evidence type="ECO:0000256" key="1">
    <source>
        <dbReference type="SAM" id="MobiDB-lite"/>
    </source>
</evidence>
<proteinExistence type="predicted"/>
<name>A0A5J5MXB4_MUNRE</name>
<dbReference type="Proteomes" id="UP000326062">
    <property type="component" value="Chromosome 2"/>
</dbReference>
<keyword evidence="3" id="KW-1185">Reference proteome</keyword>
<evidence type="ECO:0000313" key="2">
    <source>
        <dbReference type="EMBL" id="KAB0384665.1"/>
    </source>
</evidence>